<keyword evidence="3" id="KW-1185">Reference proteome</keyword>
<reference evidence="3" key="1">
    <citation type="journal article" date="2020" name="Nat. Genet.">
        <title>Genomic diversifications of five Gossypium allopolyploid species and their impact on cotton improvement.</title>
        <authorList>
            <person name="Chen Z.J."/>
            <person name="Sreedasyam A."/>
            <person name="Ando A."/>
            <person name="Song Q."/>
            <person name="De Santiago L.M."/>
            <person name="Hulse-Kemp A.M."/>
            <person name="Ding M."/>
            <person name="Ye W."/>
            <person name="Kirkbride R.C."/>
            <person name="Jenkins J."/>
            <person name="Plott C."/>
            <person name="Lovell J."/>
            <person name="Lin Y.M."/>
            <person name="Vaughn R."/>
            <person name="Liu B."/>
            <person name="Simpson S."/>
            <person name="Scheffler B.E."/>
            <person name="Wen L."/>
            <person name="Saski C.A."/>
            <person name="Grover C.E."/>
            <person name="Hu G."/>
            <person name="Conover J.L."/>
            <person name="Carlson J.W."/>
            <person name="Shu S."/>
            <person name="Boston L.B."/>
            <person name="Williams M."/>
            <person name="Peterson D.G."/>
            <person name="McGee K."/>
            <person name="Jones D.C."/>
            <person name="Wendel J.F."/>
            <person name="Stelly D.M."/>
            <person name="Grimwood J."/>
            <person name="Schmutz J."/>
        </authorList>
    </citation>
    <scope>NUCLEOTIDE SEQUENCE [LARGE SCALE GENOMIC DNA]</scope>
    <source>
        <strain evidence="3">cv. TM-1</strain>
    </source>
</reference>
<protein>
    <recommendedName>
        <fullName evidence="2">Retrovirus-related Pol polyprotein from transposon TNT 1-94-like beta-barrel domain-containing protein</fullName>
    </recommendedName>
</protein>
<evidence type="ECO:0000313" key="4">
    <source>
        <dbReference type="RefSeq" id="XP_016745784.1"/>
    </source>
</evidence>
<dbReference type="Pfam" id="PF22936">
    <property type="entry name" value="Pol_BBD"/>
    <property type="match status" value="1"/>
</dbReference>
<feature type="domain" description="Retrovirus-related Pol polyprotein from transposon TNT 1-94-like beta-barrel" evidence="2">
    <location>
        <begin position="247"/>
        <end position="326"/>
    </location>
</feature>
<accession>A0A1U8P6C7</accession>
<reference evidence="4" key="2">
    <citation type="submission" date="2025-08" db="UniProtKB">
        <authorList>
            <consortium name="RefSeq"/>
        </authorList>
    </citation>
    <scope>IDENTIFICATION</scope>
</reference>
<evidence type="ECO:0000259" key="2">
    <source>
        <dbReference type="Pfam" id="PF22936"/>
    </source>
</evidence>
<proteinExistence type="predicted"/>
<dbReference type="GeneID" id="107954666"/>
<feature type="region of interest" description="Disordered" evidence="1">
    <location>
        <begin position="207"/>
        <end position="226"/>
    </location>
</feature>
<dbReference type="PaxDb" id="3635-A0A1U8P6C7"/>
<feature type="compositionally biased region" description="Basic and acidic residues" evidence="1">
    <location>
        <begin position="214"/>
        <end position="226"/>
    </location>
</feature>
<evidence type="ECO:0000256" key="1">
    <source>
        <dbReference type="SAM" id="MobiDB-lite"/>
    </source>
</evidence>
<dbReference type="AlphaFoldDB" id="A0A1U8P6C7"/>
<dbReference type="Proteomes" id="UP000818029">
    <property type="component" value="Chromosome A11"/>
</dbReference>
<sequence>MARVQAHVRCIEKTDILGEKSSRNFIIGGDYEGQSIAIKVGVFRNDDSNSNKNKGASRAYEPDSTLKTMYGGGGVMKIGQHVALGAVKKQTKQLEPCKDVIFTRIIACETPKHAWDRLKEEFQGTERTKAATAIELEKGLREFDEKGRNCQAVFRQNYGCDSRDLTSITLTELINALYAQEQRKGSRLEEHQEGAFQAKTKLDSSTTTYKGKKTLKDKPKSDAPRRWDRPCRHFSCSATQKKVSNGWLLDSGCANHMSPNAAIFKSLDKSCMTKVKVGNGHFIKAEGKGDVLICTPTGNKLISNVLFVPKIDKNLLSIAQLLEKGYAVVFKGSECKIRDPSGSMLMTVAITDKSFVFDWNKASNSAYTTSIDESKL</sequence>
<name>A0A1U8P6C7_GOSHI</name>
<gene>
    <name evidence="4" type="primary">LOC107954666</name>
</gene>
<organism evidence="3 4">
    <name type="scientific">Gossypium hirsutum</name>
    <name type="common">Upland cotton</name>
    <name type="synonym">Gossypium mexicanum</name>
    <dbReference type="NCBI Taxonomy" id="3635"/>
    <lineage>
        <taxon>Eukaryota</taxon>
        <taxon>Viridiplantae</taxon>
        <taxon>Streptophyta</taxon>
        <taxon>Embryophyta</taxon>
        <taxon>Tracheophyta</taxon>
        <taxon>Spermatophyta</taxon>
        <taxon>Magnoliopsida</taxon>
        <taxon>eudicotyledons</taxon>
        <taxon>Gunneridae</taxon>
        <taxon>Pentapetalae</taxon>
        <taxon>rosids</taxon>
        <taxon>malvids</taxon>
        <taxon>Malvales</taxon>
        <taxon>Malvaceae</taxon>
        <taxon>Malvoideae</taxon>
        <taxon>Gossypium</taxon>
    </lineage>
</organism>
<dbReference type="KEGG" id="ghi:107954666"/>
<dbReference type="InterPro" id="IPR054722">
    <property type="entry name" value="PolX-like_BBD"/>
</dbReference>
<evidence type="ECO:0000313" key="3">
    <source>
        <dbReference type="Proteomes" id="UP000818029"/>
    </source>
</evidence>
<dbReference type="RefSeq" id="XP_016745784.1">
    <property type="nucleotide sequence ID" value="XM_016890295.1"/>
</dbReference>